<protein>
    <submittedName>
        <fullName evidence="1">Pks3 protein</fullName>
    </submittedName>
</protein>
<dbReference type="OrthoDB" id="427158at2759"/>
<reference evidence="1" key="1">
    <citation type="submission" date="2021-02" db="EMBL/GenBank/DDBJ databases">
        <authorList>
            <person name="Dougan E. K."/>
            <person name="Rhodes N."/>
            <person name="Thang M."/>
            <person name="Chan C."/>
        </authorList>
    </citation>
    <scope>NUCLEOTIDE SEQUENCE</scope>
</reference>
<evidence type="ECO:0000313" key="1">
    <source>
        <dbReference type="EMBL" id="CAE7258817.1"/>
    </source>
</evidence>
<accession>A0A812M6V7</accession>
<evidence type="ECO:0000313" key="2">
    <source>
        <dbReference type="Proteomes" id="UP000601435"/>
    </source>
</evidence>
<sequence length="174" mass="19036">MEPFTLEVVVDSIQGWGRRGSVQDADKQGTRHEPALVLRLLDLDPVMIEADSATAMPRGFACFNGKGKALTFELPCGMLEQTLPLWLMALDLQPVDRDSDARRAVLMSSCCINLAHEVARALSQRSCAAPVLFQRLRLRTLCPALASSSPHVAGFVPTIRFSRRLLVSFVSSVG</sequence>
<gene>
    <name evidence="1" type="primary">pks3</name>
    <name evidence="1" type="ORF">SNEC2469_LOCUS5833</name>
</gene>
<dbReference type="Proteomes" id="UP000601435">
    <property type="component" value="Unassembled WGS sequence"/>
</dbReference>
<dbReference type="EMBL" id="CAJNJA010010534">
    <property type="protein sequence ID" value="CAE7258817.1"/>
    <property type="molecule type" value="Genomic_DNA"/>
</dbReference>
<comment type="caution">
    <text evidence="1">The sequence shown here is derived from an EMBL/GenBank/DDBJ whole genome shotgun (WGS) entry which is preliminary data.</text>
</comment>
<proteinExistence type="predicted"/>
<dbReference type="AlphaFoldDB" id="A0A812M6V7"/>
<organism evidence="1 2">
    <name type="scientific">Symbiodinium necroappetens</name>
    <dbReference type="NCBI Taxonomy" id="1628268"/>
    <lineage>
        <taxon>Eukaryota</taxon>
        <taxon>Sar</taxon>
        <taxon>Alveolata</taxon>
        <taxon>Dinophyceae</taxon>
        <taxon>Suessiales</taxon>
        <taxon>Symbiodiniaceae</taxon>
        <taxon>Symbiodinium</taxon>
    </lineage>
</organism>
<keyword evidence="2" id="KW-1185">Reference proteome</keyword>
<name>A0A812M6V7_9DINO</name>